<dbReference type="EMBL" id="CATNWA010014322">
    <property type="protein sequence ID" value="CAI9570466.1"/>
    <property type="molecule type" value="Genomic_DNA"/>
</dbReference>
<keyword evidence="1" id="KW-0732">Signal</keyword>
<gene>
    <name evidence="2" type="ORF">SPARVUS_LOCUS7100908</name>
</gene>
<feature type="chain" id="PRO_5047477890" evidence="1">
    <location>
        <begin position="25"/>
        <end position="176"/>
    </location>
</feature>
<protein>
    <submittedName>
        <fullName evidence="2">Uncharacterized protein</fullName>
    </submittedName>
</protein>
<organism evidence="2 3">
    <name type="scientific">Staurois parvus</name>
    <dbReference type="NCBI Taxonomy" id="386267"/>
    <lineage>
        <taxon>Eukaryota</taxon>
        <taxon>Metazoa</taxon>
        <taxon>Chordata</taxon>
        <taxon>Craniata</taxon>
        <taxon>Vertebrata</taxon>
        <taxon>Euteleostomi</taxon>
        <taxon>Amphibia</taxon>
        <taxon>Batrachia</taxon>
        <taxon>Anura</taxon>
        <taxon>Neobatrachia</taxon>
        <taxon>Ranoidea</taxon>
        <taxon>Ranidae</taxon>
        <taxon>Staurois</taxon>
    </lineage>
</organism>
<keyword evidence="3" id="KW-1185">Reference proteome</keyword>
<dbReference type="Proteomes" id="UP001162483">
    <property type="component" value="Unassembled WGS sequence"/>
</dbReference>
<comment type="caution">
    <text evidence="2">The sequence shown here is derived from an EMBL/GenBank/DDBJ whole genome shotgun (WGS) entry which is preliminary data.</text>
</comment>
<sequence>FSSSSHPLLLLLLLLLLHPHPLLLLHPHPLLLLHPRPLLLLLLLPHHPLLLLHPHPLLLLPLPHPLLLLHPLLLPLLLLLHPLLHPLPLLLFLLFVFLLQVTAHAQIFYRQKIGPLIAAKIGRSAKSADFFPTLQKKKMAKIPKNGRPNSPLTIRKSADFIFGRKIGRFSTHLWPA</sequence>
<reference evidence="2" key="1">
    <citation type="submission" date="2023-05" db="EMBL/GenBank/DDBJ databases">
        <authorList>
            <person name="Stuckert A."/>
        </authorList>
    </citation>
    <scope>NUCLEOTIDE SEQUENCE</scope>
</reference>
<proteinExistence type="predicted"/>
<evidence type="ECO:0000256" key="1">
    <source>
        <dbReference type="SAM" id="SignalP"/>
    </source>
</evidence>
<evidence type="ECO:0000313" key="2">
    <source>
        <dbReference type="EMBL" id="CAI9570466.1"/>
    </source>
</evidence>
<feature type="non-terminal residue" evidence="2">
    <location>
        <position position="1"/>
    </location>
</feature>
<feature type="signal peptide" evidence="1">
    <location>
        <begin position="1"/>
        <end position="24"/>
    </location>
</feature>
<evidence type="ECO:0000313" key="3">
    <source>
        <dbReference type="Proteomes" id="UP001162483"/>
    </source>
</evidence>
<accession>A0ABN9DH17</accession>
<name>A0ABN9DH17_9NEOB</name>